<evidence type="ECO:0000313" key="13">
    <source>
        <dbReference type="EMBL" id="QDR79704.1"/>
    </source>
</evidence>
<keyword evidence="14" id="KW-1185">Reference proteome</keyword>
<dbReference type="FunFam" id="3.30.470.20:FF:000006">
    <property type="entry name" value="Phosphoribosylaminoimidazole-succinocarboxamide synthase"/>
    <property type="match status" value="1"/>
</dbReference>
<evidence type="ECO:0000256" key="7">
    <source>
        <dbReference type="ARBA" id="ARBA00022755"/>
    </source>
</evidence>
<dbReference type="GO" id="GO:0006189">
    <property type="term" value="P:'de novo' IMP biosynthetic process"/>
    <property type="evidence" value="ECO:0007669"/>
    <property type="project" value="UniProtKB-UniRule"/>
</dbReference>
<dbReference type="PROSITE" id="PS01058">
    <property type="entry name" value="SAICAR_SYNTHETASE_2"/>
    <property type="match status" value="1"/>
</dbReference>
<dbReference type="OrthoDB" id="9801549at2"/>
<dbReference type="PANTHER" id="PTHR43599">
    <property type="entry name" value="MULTIFUNCTIONAL PROTEIN ADE2"/>
    <property type="match status" value="1"/>
</dbReference>
<dbReference type="Gene3D" id="3.30.200.20">
    <property type="entry name" value="Phosphorylase Kinase, domain 1"/>
    <property type="match status" value="1"/>
</dbReference>
<dbReference type="Proteomes" id="UP000320776">
    <property type="component" value="Chromosome"/>
</dbReference>
<dbReference type="FunFam" id="3.30.200.20:FF:000086">
    <property type="entry name" value="Phosphoribosylaminoimidazole-succinocarboxamide synthase"/>
    <property type="match status" value="1"/>
</dbReference>
<evidence type="ECO:0000256" key="10">
    <source>
        <dbReference type="ARBA" id="ARBA00048475"/>
    </source>
</evidence>
<dbReference type="UniPathway" id="UPA00074">
    <property type="reaction ID" value="UER00131"/>
</dbReference>
<evidence type="ECO:0000256" key="8">
    <source>
        <dbReference type="ARBA" id="ARBA00022840"/>
    </source>
</evidence>
<dbReference type="CDD" id="cd01415">
    <property type="entry name" value="SAICAR_synt_PurC"/>
    <property type="match status" value="1"/>
</dbReference>
<evidence type="ECO:0000256" key="5">
    <source>
        <dbReference type="ARBA" id="ARBA00022598"/>
    </source>
</evidence>
<dbReference type="EMBL" id="CP036259">
    <property type="protein sequence ID" value="QDR79704.1"/>
    <property type="molecule type" value="Genomic_DNA"/>
</dbReference>
<dbReference type="InterPro" id="IPR050089">
    <property type="entry name" value="SAICAR_synthetase"/>
</dbReference>
<dbReference type="RefSeq" id="WP_144349307.1">
    <property type="nucleotide sequence ID" value="NZ_CP036259.1"/>
</dbReference>
<dbReference type="PANTHER" id="PTHR43599:SF3">
    <property type="entry name" value="SI:DKEY-6E2.2"/>
    <property type="match status" value="1"/>
</dbReference>
<keyword evidence="8 11" id="KW-0067">ATP-binding</keyword>
<evidence type="ECO:0000259" key="12">
    <source>
        <dbReference type="Pfam" id="PF01259"/>
    </source>
</evidence>
<comment type="pathway">
    <text evidence="1 11">Purine metabolism; IMP biosynthesis via de novo pathway; 5-amino-1-(5-phospho-D-ribosyl)imidazole-4-carboxamide from 5-amino-1-(5-phospho-D-ribosyl)imidazole-4-carboxylate: step 1/2.</text>
</comment>
<evidence type="ECO:0000256" key="6">
    <source>
        <dbReference type="ARBA" id="ARBA00022741"/>
    </source>
</evidence>
<evidence type="ECO:0000256" key="2">
    <source>
        <dbReference type="ARBA" id="ARBA00010190"/>
    </source>
</evidence>
<dbReference type="NCBIfam" id="TIGR00081">
    <property type="entry name" value="purC"/>
    <property type="match status" value="1"/>
</dbReference>
<evidence type="ECO:0000256" key="3">
    <source>
        <dbReference type="ARBA" id="ARBA00012217"/>
    </source>
</evidence>
<proteinExistence type="inferred from homology"/>
<dbReference type="InterPro" id="IPR033934">
    <property type="entry name" value="SAICAR_synt_PurC"/>
</dbReference>
<evidence type="ECO:0000256" key="1">
    <source>
        <dbReference type="ARBA" id="ARBA00004672"/>
    </source>
</evidence>
<comment type="similarity">
    <text evidence="2 11">Belongs to the SAICAR synthetase family.</text>
</comment>
<feature type="domain" description="SAICAR synthetase/ADE2 N-terminal" evidence="12">
    <location>
        <begin position="7"/>
        <end position="231"/>
    </location>
</feature>
<dbReference type="Pfam" id="PF01259">
    <property type="entry name" value="SAICAR_synt"/>
    <property type="match status" value="1"/>
</dbReference>
<dbReference type="GO" id="GO:0009236">
    <property type="term" value="P:cobalamin biosynthetic process"/>
    <property type="evidence" value="ECO:0007669"/>
    <property type="project" value="InterPro"/>
</dbReference>
<sequence length="237" mass="27103">MITQKPMYEGKAKQVFATENPDELMVYFKDDATAFNGEKRGTIDNKGVFNNKISTFFFNLLGKEGIPHHFIKMLSEREMLVKKLAILPVEVVVRNIAAGSLAKRIGWEEGRKLPTAIIELYYKDDELGDPLINDYHIQALGLATPAQVETMEKYALRINEILAAFLKDKKVELIDFKLEFGVHKGEVLLGDEISPDTCRFWDSETGQKLDKDRFRRDLGNVEEAYREVLKRLTGEKS</sequence>
<protein>
    <recommendedName>
        <fullName evidence="4 11">Phosphoribosylaminoimidazole-succinocarboxamide synthase</fullName>
        <ecNumber evidence="3 11">6.3.2.6</ecNumber>
    </recommendedName>
    <alternativeName>
        <fullName evidence="9 11">SAICAR synthetase</fullName>
    </alternativeName>
</protein>
<organism evidence="13 14">
    <name type="scientific">Sporomusa termitida</name>
    <dbReference type="NCBI Taxonomy" id="2377"/>
    <lineage>
        <taxon>Bacteria</taxon>
        <taxon>Bacillati</taxon>
        <taxon>Bacillota</taxon>
        <taxon>Negativicutes</taxon>
        <taxon>Selenomonadales</taxon>
        <taxon>Sporomusaceae</taxon>
        <taxon>Sporomusa</taxon>
    </lineage>
</organism>
<dbReference type="EC" id="6.3.2.6" evidence="3 11"/>
<gene>
    <name evidence="11 13" type="primary">purC</name>
    <name evidence="13" type="ORF">SPTER_09940</name>
</gene>
<dbReference type="InterPro" id="IPR018236">
    <property type="entry name" value="SAICAR_synthetase_CS"/>
</dbReference>
<dbReference type="SUPFAM" id="SSF56104">
    <property type="entry name" value="SAICAR synthase-like"/>
    <property type="match status" value="1"/>
</dbReference>
<name>A0A517DQR2_9FIRM</name>
<dbReference type="GO" id="GO:0005524">
    <property type="term" value="F:ATP binding"/>
    <property type="evidence" value="ECO:0007669"/>
    <property type="project" value="UniProtKB-KW"/>
</dbReference>
<evidence type="ECO:0000256" key="9">
    <source>
        <dbReference type="ARBA" id="ARBA00030409"/>
    </source>
</evidence>
<dbReference type="HAMAP" id="MF_00137">
    <property type="entry name" value="SAICAR_synth"/>
    <property type="match status" value="1"/>
</dbReference>
<keyword evidence="7 11" id="KW-0658">Purine biosynthesis</keyword>
<comment type="catalytic activity">
    <reaction evidence="10 11">
        <text>5-amino-1-(5-phospho-D-ribosyl)imidazole-4-carboxylate + L-aspartate + ATP = (2S)-2-[5-amino-1-(5-phospho-beta-D-ribosyl)imidazole-4-carboxamido]succinate + ADP + phosphate + 2 H(+)</text>
        <dbReference type="Rhea" id="RHEA:22628"/>
        <dbReference type="ChEBI" id="CHEBI:15378"/>
        <dbReference type="ChEBI" id="CHEBI:29991"/>
        <dbReference type="ChEBI" id="CHEBI:30616"/>
        <dbReference type="ChEBI" id="CHEBI:43474"/>
        <dbReference type="ChEBI" id="CHEBI:58443"/>
        <dbReference type="ChEBI" id="CHEBI:77657"/>
        <dbReference type="ChEBI" id="CHEBI:456216"/>
        <dbReference type="EC" id="6.3.2.6"/>
    </reaction>
</comment>
<dbReference type="InterPro" id="IPR028923">
    <property type="entry name" value="SAICAR_synt/ADE2_N"/>
</dbReference>
<dbReference type="Gene3D" id="3.30.470.20">
    <property type="entry name" value="ATP-grasp fold, B domain"/>
    <property type="match status" value="1"/>
</dbReference>
<reference evidence="13 14" key="1">
    <citation type="submission" date="2019-02" db="EMBL/GenBank/DDBJ databases">
        <title>Closed genome of Sporomusa termitida DSM 4440.</title>
        <authorList>
            <person name="Poehlein A."/>
            <person name="Daniel R."/>
        </authorList>
    </citation>
    <scope>NUCLEOTIDE SEQUENCE [LARGE SCALE GENOMIC DNA]</scope>
    <source>
        <strain evidence="13 14">DSM 4440</strain>
    </source>
</reference>
<evidence type="ECO:0000256" key="4">
    <source>
        <dbReference type="ARBA" id="ARBA00016460"/>
    </source>
</evidence>
<evidence type="ECO:0000313" key="14">
    <source>
        <dbReference type="Proteomes" id="UP000320776"/>
    </source>
</evidence>
<dbReference type="GO" id="GO:0004639">
    <property type="term" value="F:phosphoribosylaminoimidazolesuccinocarboxamide synthase activity"/>
    <property type="evidence" value="ECO:0007669"/>
    <property type="project" value="UniProtKB-UniRule"/>
</dbReference>
<evidence type="ECO:0000256" key="11">
    <source>
        <dbReference type="HAMAP-Rule" id="MF_00137"/>
    </source>
</evidence>
<dbReference type="KEGG" id="sted:SPTER_09940"/>
<dbReference type="PROSITE" id="PS01057">
    <property type="entry name" value="SAICAR_SYNTHETASE_1"/>
    <property type="match status" value="1"/>
</dbReference>
<dbReference type="InterPro" id="IPR001636">
    <property type="entry name" value="SAICAR_synth"/>
</dbReference>
<accession>A0A517DQR2</accession>
<dbReference type="AlphaFoldDB" id="A0A517DQR2"/>
<keyword evidence="6 11" id="KW-0547">Nucleotide-binding</keyword>
<keyword evidence="5 11" id="KW-0436">Ligase</keyword>